<dbReference type="RefSeq" id="WP_033359338.1">
    <property type="nucleotide sequence ID" value="NZ_CP073767.1"/>
</dbReference>
<keyword evidence="1" id="KW-0812">Transmembrane</keyword>
<keyword evidence="3" id="KW-1185">Reference proteome</keyword>
<evidence type="ECO:0000313" key="2">
    <source>
        <dbReference type="EMBL" id="UWZ57574.1"/>
    </source>
</evidence>
<keyword evidence="1" id="KW-1133">Transmembrane helix</keyword>
<sequence length="186" mass="19122">MSSLNSGAGQARLVGCILTAVAAVMVGVTALLFATLPASPTSDDLIAAAAVAAVTVVLFAVGVPLFVVGARRLARQRRVLRTGTPCLATVVAAHRVTDPDNDRPVAKILLAVPAAGHGTVTATVRQVVPPVLTRIVRPGAVLPVRVDPADPTFAVIDWEHAQQRHRIAGDVGFHVATDIAGALLFG</sequence>
<reference evidence="2" key="1">
    <citation type="submission" date="2021-04" db="EMBL/GenBank/DDBJ databases">
        <title>Dactylosporangium aurantiacum NRRL B-8018 full assembly.</title>
        <authorList>
            <person name="Hartkoorn R.C."/>
            <person name="Beaudoing E."/>
            <person name="Hot D."/>
        </authorList>
    </citation>
    <scope>NUCLEOTIDE SEQUENCE</scope>
    <source>
        <strain evidence="2">NRRL B-8018</strain>
    </source>
</reference>
<dbReference type="Proteomes" id="UP001058003">
    <property type="component" value="Chromosome"/>
</dbReference>
<name>A0A9Q9IQI9_9ACTN</name>
<dbReference type="KEGG" id="daur:Daura_16270"/>
<protein>
    <submittedName>
        <fullName evidence="2">Uncharacterized protein</fullName>
    </submittedName>
</protein>
<dbReference type="AlphaFoldDB" id="A0A9Q9IQI9"/>
<gene>
    <name evidence="2" type="ORF">Daura_16270</name>
</gene>
<proteinExistence type="predicted"/>
<dbReference type="EMBL" id="CP073767">
    <property type="protein sequence ID" value="UWZ57574.1"/>
    <property type="molecule type" value="Genomic_DNA"/>
</dbReference>
<keyword evidence="1" id="KW-0472">Membrane</keyword>
<accession>A0A9Q9IQI9</accession>
<feature type="transmembrane region" description="Helical" evidence="1">
    <location>
        <begin position="45"/>
        <end position="68"/>
    </location>
</feature>
<feature type="transmembrane region" description="Helical" evidence="1">
    <location>
        <begin position="12"/>
        <end position="33"/>
    </location>
</feature>
<organism evidence="2 3">
    <name type="scientific">Dactylosporangium aurantiacum</name>
    <dbReference type="NCBI Taxonomy" id="35754"/>
    <lineage>
        <taxon>Bacteria</taxon>
        <taxon>Bacillati</taxon>
        <taxon>Actinomycetota</taxon>
        <taxon>Actinomycetes</taxon>
        <taxon>Micromonosporales</taxon>
        <taxon>Micromonosporaceae</taxon>
        <taxon>Dactylosporangium</taxon>
    </lineage>
</organism>
<dbReference type="OrthoDB" id="3526804at2"/>
<evidence type="ECO:0000313" key="3">
    <source>
        <dbReference type="Proteomes" id="UP001058003"/>
    </source>
</evidence>
<evidence type="ECO:0000256" key="1">
    <source>
        <dbReference type="SAM" id="Phobius"/>
    </source>
</evidence>